<accession>A0AAP0HF75</accession>
<keyword evidence="3" id="KW-1185">Reference proteome</keyword>
<evidence type="ECO:0000256" key="1">
    <source>
        <dbReference type="SAM" id="MobiDB-lite"/>
    </source>
</evidence>
<dbReference type="EMBL" id="JBBNAF010000028">
    <property type="protein sequence ID" value="KAK9082366.1"/>
    <property type="molecule type" value="Genomic_DNA"/>
</dbReference>
<reference evidence="2 3" key="1">
    <citation type="submission" date="2024-01" db="EMBL/GenBank/DDBJ databases">
        <title>Genome assemblies of Stephania.</title>
        <authorList>
            <person name="Yang L."/>
        </authorList>
    </citation>
    <scope>NUCLEOTIDE SEQUENCE [LARGE SCALE GENOMIC DNA]</scope>
    <source>
        <strain evidence="2">YNDBR</strain>
        <tissue evidence="2">Leaf</tissue>
    </source>
</reference>
<protein>
    <submittedName>
        <fullName evidence="2">Uncharacterized protein</fullName>
    </submittedName>
</protein>
<gene>
    <name evidence="2" type="ORF">Syun_031920</name>
</gene>
<proteinExistence type="predicted"/>
<evidence type="ECO:0000313" key="3">
    <source>
        <dbReference type="Proteomes" id="UP001420932"/>
    </source>
</evidence>
<dbReference type="GO" id="GO:0003676">
    <property type="term" value="F:nucleic acid binding"/>
    <property type="evidence" value="ECO:0007669"/>
    <property type="project" value="InterPro"/>
</dbReference>
<sequence>MRVVRGVSPKQLSEIVAFVVFEFPLPSERRLLRGRPRSGDMGVNGGTNKATGGIYLLTLPARVNNKVEYGGGSITDYSLTGIAGGTASPKRLSLTDDSPLRGETEAKEEKEVFFVEASAPPGHACHSPWKHPGAQLVEFRSCNWVVAITGQKIHPIATSGRIASENVVSASSSSDSFSYPNPLDQNWQQILTRLMWKLTFLLSRPSRFSSSNSRPFFFVPPIAAYWARSFLYTLIRAMSSDLFAPTDFSLSSSSALFPYGQGNAPLPAGLIPSAKHLRKRIPCPNFLPSEIFSKTSAKEVFHAKLAGSKIRVFFMHLSVFRWEQRRGKGLVHGDPCRNQLSNLEIPRGHRVEERQSFGSHKDMKGIDRGGCLLLRIGAFAYDQRERALRIQFRSSNLSGAPANQSAKITFNSGSNTSLAYDFPDEEEKNSPSLNKLACRVKLVILRLQVKLVKRIFQNVLWCSDDPNSHLAEPTSELQELSNSPSSPSSMREDSTLHGMVCYGTARNSKTAYCSGKARDLIVREMLSPLAGSDFPQDSIPTLEEQNSLSRYASMTLQMLSHKDEGQMKGRRAHSRAAPVGLLPPSYPIKGIGEGERKTKEPQLISYQELAIDLIKRFREITFAHVPRIYNRLADSLALMVWNEYSAPRVHMLVHRSTESLVIERLGIPATESPSVERDSFIFLDEDYLELEHDELSPVKTRPLRSRTMGTMLF</sequence>
<dbReference type="Proteomes" id="UP001420932">
    <property type="component" value="Unassembled WGS sequence"/>
</dbReference>
<evidence type="ECO:0000313" key="2">
    <source>
        <dbReference type="EMBL" id="KAK9082366.1"/>
    </source>
</evidence>
<comment type="caution">
    <text evidence="2">The sequence shown here is derived from an EMBL/GenBank/DDBJ whole genome shotgun (WGS) entry which is preliminary data.</text>
</comment>
<dbReference type="InterPro" id="IPR036397">
    <property type="entry name" value="RNaseH_sf"/>
</dbReference>
<dbReference type="AlphaFoldDB" id="A0AAP0HF75"/>
<organism evidence="2 3">
    <name type="scientific">Stephania yunnanensis</name>
    <dbReference type="NCBI Taxonomy" id="152371"/>
    <lineage>
        <taxon>Eukaryota</taxon>
        <taxon>Viridiplantae</taxon>
        <taxon>Streptophyta</taxon>
        <taxon>Embryophyta</taxon>
        <taxon>Tracheophyta</taxon>
        <taxon>Spermatophyta</taxon>
        <taxon>Magnoliopsida</taxon>
        <taxon>Ranunculales</taxon>
        <taxon>Menispermaceae</taxon>
        <taxon>Menispermoideae</taxon>
        <taxon>Cissampelideae</taxon>
        <taxon>Stephania</taxon>
    </lineage>
</organism>
<dbReference type="Gene3D" id="3.30.420.10">
    <property type="entry name" value="Ribonuclease H-like superfamily/Ribonuclease H"/>
    <property type="match status" value="1"/>
</dbReference>
<name>A0AAP0HF75_9MAGN</name>
<feature type="region of interest" description="Disordered" evidence="1">
    <location>
        <begin position="471"/>
        <end position="494"/>
    </location>
</feature>
<feature type="compositionally biased region" description="Low complexity" evidence="1">
    <location>
        <begin position="475"/>
        <end position="489"/>
    </location>
</feature>